<dbReference type="EMBL" id="JBHTAG010000004">
    <property type="protein sequence ID" value="MFC7098972.1"/>
    <property type="molecule type" value="Genomic_DNA"/>
</dbReference>
<keyword evidence="1" id="KW-0472">Membrane</keyword>
<feature type="transmembrane region" description="Helical" evidence="1">
    <location>
        <begin position="104"/>
        <end position="132"/>
    </location>
</feature>
<proteinExistence type="predicted"/>
<keyword evidence="4" id="KW-1185">Reference proteome</keyword>
<organism evidence="3 4">
    <name type="scientific">Halobaculum marinum</name>
    <dbReference type="NCBI Taxonomy" id="3031996"/>
    <lineage>
        <taxon>Archaea</taxon>
        <taxon>Methanobacteriati</taxon>
        <taxon>Methanobacteriota</taxon>
        <taxon>Stenosarchaea group</taxon>
        <taxon>Halobacteria</taxon>
        <taxon>Halobacteriales</taxon>
        <taxon>Haloferacaceae</taxon>
        <taxon>Halobaculum</taxon>
    </lineage>
</organism>
<keyword evidence="1" id="KW-0812">Transmembrane</keyword>
<keyword evidence="1" id="KW-1133">Transmembrane helix</keyword>
<dbReference type="GeneID" id="79271641"/>
<dbReference type="Pfam" id="PF07760">
    <property type="entry name" value="DUF1616"/>
    <property type="match status" value="1"/>
</dbReference>
<feature type="transmembrane region" description="Helical" evidence="1">
    <location>
        <begin position="177"/>
        <end position="196"/>
    </location>
</feature>
<comment type="caution">
    <text evidence="3">The sequence shown here is derived from an EMBL/GenBank/DDBJ whole genome shotgun (WGS) entry which is preliminary data.</text>
</comment>
<feature type="transmembrane region" description="Helical" evidence="1">
    <location>
        <begin position="20"/>
        <end position="37"/>
    </location>
</feature>
<feature type="domain" description="DUF1616" evidence="2">
    <location>
        <begin position="25"/>
        <end position="330"/>
    </location>
</feature>
<dbReference type="InterPro" id="IPR011674">
    <property type="entry name" value="DUF1616"/>
</dbReference>
<evidence type="ECO:0000313" key="4">
    <source>
        <dbReference type="Proteomes" id="UP001596388"/>
    </source>
</evidence>
<gene>
    <name evidence="3" type="ORF">ACFQKD_16825</name>
</gene>
<name>A0ABD5WZC7_9EURY</name>
<protein>
    <submittedName>
        <fullName evidence="3">DUF1616 domain-containing protein</fullName>
    </submittedName>
</protein>
<evidence type="ECO:0000259" key="2">
    <source>
        <dbReference type="Pfam" id="PF07760"/>
    </source>
</evidence>
<accession>A0ABD5WZC7</accession>
<dbReference type="Proteomes" id="UP001596388">
    <property type="component" value="Unassembled WGS sequence"/>
</dbReference>
<sequence length="332" mass="34775">MSGDEDGSSVLGRVPTDVPFVAGYALLVGVLVLAGVVGGAVRVVLAAPLILFLPGYALLSVLFPADRPADAERPSVWRLPTADGLGWFERCSLAVPTSVALGPLVAVSLAAVGVPLTTLTVTTTLVALVLLASAAGAVRRIQLAPAARYDVPVGRWREELRTRWGGDGSRIDRGLDVLVALAVVLAVSGLAVGFAAPDTGESYTEAALLTQGNDRLVAGNYPEAVQAGQSTDLVLTLDNRLGVDAEYEVVVVLDRVRGANTTESLTVLERNELSRFSVSVADGQQAQQNLSVSPTLLGENLRLSVFVYRGEAPANPSGATADEHLYLWIDVR</sequence>
<feature type="transmembrane region" description="Helical" evidence="1">
    <location>
        <begin position="44"/>
        <end position="65"/>
    </location>
</feature>
<dbReference type="RefSeq" id="WP_276239471.1">
    <property type="nucleotide sequence ID" value="NZ_CP119990.1"/>
</dbReference>
<evidence type="ECO:0000256" key="1">
    <source>
        <dbReference type="SAM" id="Phobius"/>
    </source>
</evidence>
<dbReference type="AlphaFoldDB" id="A0ABD5WZC7"/>
<reference evidence="3 4" key="1">
    <citation type="journal article" date="2019" name="Int. J. Syst. Evol. Microbiol.">
        <title>The Global Catalogue of Microorganisms (GCM) 10K type strain sequencing project: providing services to taxonomists for standard genome sequencing and annotation.</title>
        <authorList>
            <consortium name="The Broad Institute Genomics Platform"/>
            <consortium name="The Broad Institute Genome Sequencing Center for Infectious Disease"/>
            <person name="Wu L."/>
            <person name="Ma J."/>
        </authorList>
    </citation>
    <scope>NUCLEOTIDE SEQUENCE [LARGE SCALE GENOMIC DNA]</scope>
    <source>
        <strain evidence="3 4">DT55</strain>
    </source>
</reference>
<evidence type="ECO:0000313" key="3">
    <source>
        <dbReference type="EMBL" id="MFC7098972.1"/>
    </source>
</evidence>